<dbReference type="GeneID" id="51982353"/>
<evidence type="ECO:0000313" key="3">
    <source>
        <dbReference type="Proteomes" id="UP000199002"/>
    </source>
</evidence>
<protein>
    <submittedName>
        <fullName evidence="2">Uncharacterized protein</fullName>
    </submittedName>
</protein>
<gene>
    <name evidence="2" type="ORF">SAMN05421875_104134</name>
</gene>
<dbReference type="Proteomes" id="UP000199002">
    <property type="component" value="Unassembled WGS sequence"/>
</dbReference>
<keyword evidence="1" id="KW-0812">Transmembrane</keyword>
<reference evidence="3" key="1">
    <citation type="submission" date="2016-10" db="EMBL/GenBank/DDBJ databases">
        <authorList>
            <person name="Varghese N."/>
            <person name="Submissions S."/>
        </authorList>
    </citation>
    <scope>NUCLEOTIDE SEQUENCE [LARGE SCALE GENOMIC DNA]</scope>
    <source>
        <strain evidence="3">DSM 25157</strain>
    </source>
</reference>
<dbReference type="AlphaFoldDB" id="A0A1H3XU43"/>
<accession>A0A1H3XU43</accession>
<dbReference type="STRING" id="592050.SAMN05421875_104134"/>
<organism evidence="2 3">
    <name type="scientific">Acidovorax soli</name>
    <dbReference type="NCBI Taxonomy" id="592050"/>
    <lineage>
        <taxon>Bacteria</taxon>
        <taxon>Pseudomonadati</taxon>
        <taxon>Pseudomonadota</taxon>
        <taxon>Betaproteobacteria</taxon>
        <taxon>Burkholderiales</taxon>
        <taxon>Comamonadaceae</taxon>
        <taxon>Acidovorax</taxon>
    </lineage>
</organism>
<sequence length="48" mass="5023">MSDHNTSHAPEAHSADAVENVVPLIPVVLPVVGAIMIFLLAFIAVNMA</sequence>
<proteinExistence type="predicted"/>
<evidence type="ECO:0000256" key="1">
    <source>
        <dbReference type="SAM" id="Phobius"/>
    </source>
</evidence>
<keyword evidence="1" id="KW-0472">Membrane</keyword>
<name>A0A1H3XU43_9BURK</name>
<feature type="transmembrane region" description="Helical" evidence="1">
    <location>
        <begin position="24"/>
        <end position="45"/>
    </location>
</feature>
<evidence type="ECO:0000313" key="2">
    <source>
        <dbReference type="EMBL" id="SEA02949.1"/>
    </source>
</evidence>
<dbReference type="EMBL" id="FNQJ01000004">
    <property type="protein sequence ID" value="SEA02949.1"/>
    <property type="molecule type" value="Genomic_DNA"/>
</dbReference>
<keyword evidence="1" id="KW-1133">Transmembrane helix</keyword>
<dbReference type="RefSeq" id="WP_167544060.1">
    <property type="nucleotide sequence ID" value="NZ_CAXIQL010000017.1"/>
</dbReference>
<keyword evidence="3" id="KW-1185">Reference proteome</keyword>